<keyword evidence="2" id="KW-1185">Reference proteome</keyword>
<reference evidence="1 2" key="1">
    <citation type="journal article" date="2018" name="Front. Plant Sci.">
        <title>Red Clover (Trifolium pratense) and Zigzag Clover (T. medium) - A Picture of Genomic Similarities and Differences.</title>
        <authorList>
            <person name="Dluhosova J."/>
            <person name="Istvanek J."/>
            <person name="Nedelnik J."/>
            <person name="Repkova J."/>
        </authorList>
    </citation>
    <scope>NUCLEOTIDE SEQUENCE [LARGE SCALE GENOMIC DNA]</scope>
    <source>
        <strain evidence="2">cv. 10/8</strain>
        <tissue evidence="1">Leaf</tissue>
    </source>
</reference>
<accession>A0A392MKD5</accession>
<protein>
    <submittedName>
        <fullName evidence="1">Uncharacterized protein</fullName>
    </submittedName>
</protein>
<dbReference type="Proteomes" id="UP000265520">
    <property type="component" value="Unassembled WGS sequence"/>
</dbReference>
<gene>
    <name evidence="1" type="ORF">A2U01_0008702</name>
</gene>
<comment type="caution">
    <text evidence="1">The sequence shown here is derived from an EMBL/GenBank/DDBJ whole genome shotgun (WGS) entry which is preliminary data.</text>
</comment>
<dbReference type="EMBL" id="LXQA010012973">
    <property type="protein sequence ID" value="MCH87821.1"/>
    <property type="molecule type" value="Genomic_DNA"/>
</dbReference>
<sequence length="55" mass="6133">MDSEPDAALLKLQEDVAAQKVKHEALEEKVDNIDVKQNDMDSKLDAILTLLSKKP</sequence>
<proteinExistence type="predicted"/>
<name>A0A392MKD5_9FABA</name>
<evidence type="ECO:0000313" key="1">
    <source>
        <dbReference type="EMBL" id="MCH87821.1"/>
    </source>
</evidence>
<dbReference type="AlphaFoldDB" id="A0A392MKD5"/>
<evidence type="ECO:0000313" key="2">
    <source>
        <dbReference type="Proteomes" id="UP000265520"/>
    </source>
</evidence>
<organism evidence="1 2">
    <name type="scientific">Trifolium medium</name>
    <dbReference type="NCBI Taxonomy" id="97028"/>
    <lineage>
        <taxon>Eukaryota</taxon>
        <taxon>Viridiplantae</taxon>
        <taxon>Streptophyta</taxon>
        <taxon>Embryophyta</taxon>
        <taxon>Tracheophyta</taxon>
        <taxon>Spermatophyta</taxon>
        <taxon>Magnoliopsida</taxon>
        <taxon>eudicotyledons</taxon>
        <taxon>Gunneridae</taxon>
        <taxon>Pentapetalae</taxon>
        <taxon>rosids</taxon>
        <taxon>fabids</taxon>
        <taxon>Fabales</taxon>
        <taxon>Fabaceae</taxon>
        <taxon>Papilionoideae</taxon>
        <taxon>50 kb inversion clade</taxon>
        <taxon>NPAAA clade</taxon>
        <taxon>Hologalegina</taxon>
        <taxon>IRL clade</taxon>
        <taxon>Trifolieae</taxon>
        <taxon>Trifolium</taxon>
    </lineage>
</organism>